<comment type="cofactor">
    <cofactor evidence="1">
        <name>Mn(2+)</name>
        <dbReference type="ChEBI" id="CHEBI:29035"/>
    </cofactor>
</comment>
<protein>
    <recommendedName>
        <fullName evidence="5">Beta-1,4-glucuronyltransferase 1</fullName>
    </recommendedName>
    <alternativeName>
        <fullName evidence="16">I-beta-1,3-N-acetylglucosaminyltransferase</fullName>
    </alternativeName>
    <alternativeName>
        <fullName evidence="19">N-acetyllactosaminide beta-1,3-N-acetylglucosaminyltransferase</fullName>
    </alternativeName>
    <alternativeName>
        <fullName evidence="17">Poly-N-acetyllactosamine extension enzyme</fullName>
    </alternativeName>
    <alternativeName>
        <fullName evidence="18">UDP-GlcNAc:betaGal beta-1,3-N-acetylglucosaminyltransferase 1</fullName>
    </alternativeName>
</protein>
<evidence type="ECO:0000256" key="15">
    <source>
        <dbReference type="ARBA" id="ARBA00023211"/>
    </source>
</evidence>
<dbReference type="Proteomes" id="UP001497453">
    <property type="component" value="Chromosome 10"/>
</dbReference>
<dbReference type="PANTHER" id="PTHR46420:SF1">
    <property type="entry name" value="BETA-1,4-GLUCURONYLTRANSFERASE 1"/>
    <property type="match status" value="1"/>
</dbReference>
<organism evidence="21 22">
    <name type="scientific">Somion occarium</name>
    <dbReference type="NCBI Taxonomy" id="3059160"/>
    <lineage>
        <taxon>Eukaryota</taxon>
        <taxon>Fungi</taxon>
        <taxon>Dikarya</taxon>
        <taxon>Basidiomycota</taxon>
        <taxon>Agaricomycotina</taxon>
        <taxon>Agaricomycetes</taxon>
        <taxon>Polyporales</taxon>
        <taxon>Cerrenaceae</taxon>
        <taxon>Somion</taxon>
    </lineage>
</organism>
<evidence type="ECO:0000256" key="12">
    <source>
        <dbReference type="ARBA" id="ARBA00023034"/>
    </source>
</evidence>
<evidence type="ECO:0000256" key="16">
    <source>
        <dbReference type="ARBA" id="ARBA00030723"/>
    </source>
</evidence>
<dbReference type="EMBL" id="OZ037953">
    <property type="protein sequence ID" value="CAL1697448.1"/>
    <property type="molecule type" value="Genomic_DNA"/>
</dbReference>
<evidence type="ECO:0000256" key="3">
    <source>
        <dbReference type="ARBA" id="ARBA00004922"/>
    </source>
</evidence>
<comment type="pathway">
    <text evidence="3">Protein modification; protein glycosylation.</text>
</comment>
<gene>
    <name evidence="21" type="ORF">GFSPODELE1_LOCUS1657</name>
</gene>
<evidence type="ECO:0000256" key="8">
    <source>
        <dbReference type="ARBA" id="ARBA00022692"/>
    </source>
</evidence>
<keyword evidence="15" id="KW-0464">Manganese</keyword>
<keyword evidence="13" id="KW-0472">Membrane</keyword>
<keyword evidence="8" id="KW-0812">Transmembrane</keyword>
<evidence type="ECO:0000313" key="21">
    <source>
        <dbReference type="EMBL" id="CAL1697448.1"/>
    </source>
</evidence>
<evidence type="ECO:0000313" key="22">
    <source>
        <dbReference type="Proteomes" id="UP001497453"/>
    </source>
</evidence>
<evidence type="ECO:0000256" key="10">
    <source>
        <dbReference type="ARBA" id="ARBA00022968"/>
    </source>
</evidence>
<evidence type="ECO:0000256" key="20">
    <source>
        <dbReference type="ARBA" id="ARBA00047852"/>
    </source>
</evidence>
<keyword evidence="11" id="KW-1133">Transmembrane helix</keyword>
<accession>A0ABP1CRX8</accession>
<comment type="subcellular location">
    <subcellularLocation>
        <location evidence="2">Golgi apparatus membrane</location>
        <topology evidence="2">Single-pass type II membrane protein</topology>
    </subcellularLocation>
</comment>
<evidence type="ECO:0000256" key="1">
    <source>
        <dbReference type="ARBA" id="ARBA00001936"/>
    </source>
</evidence>
<keyword evidence="22" id="KW-1185">Reference proteome</keyword>
<evidence type="ECO:0000256" key="5">
    <source>
        <dbReference type="ARBA" id="ARBA00017962"/>
    </source>
</evidence>
<dbReference type="Pfam" id="PF13896">
    <property type="entry name" value="Glyco_transf_49"/>
    <property type="match status" value="1"/>
</dbReference>
<evidence type="ECO:0000256" key="9">
    <source>
        <dbReference type="ARBA" id="ARBA00022723"/>
    </source>
</evidence>
<proteinExistence type="inferred from homology"/>
<keyword evidence="6" id="KW-0328">Glycosyltransferase</keyword>
<evidence type="ECO:0000256" key="7">
    <source>
        <dbReference type="ARBA" id="ARBA00022679"/>
    </source>
</evidence>
<evidence type="ECO:0000256" key="13">
    <source>
        <dbReference type="ARBA" id="ARBA00023136"/>
    </source>
</evidence>
<evidence type="ECO:0000256" key="6">
    <source>
        <dbReference type="ARBA" id="ARBA00022676"/>
    </source>
</evidence>
<evidence type="ECO:0000256" key="2">
    <source>
        <dbReference type="ARBA" id="ARBA00004323"/>
    </source>
</evidence>
<evidence type="ECO:0000256" key="4">
    <source>
        <dbReference type="ARBA" id="ARBA00008539"/>
    </source>
</evidence>
<name>A0ABP1CRX8_9APHY</name>
<evidence type="ECO:0000256" key="17">
    <source>
        <dbReference type="ARBA" id="ARBA00032175"/>
    </source>
</evidence>
<keyword evidence="10" id="KW-0735">Signal-anchor</keyword>
<comment type="similarity">
    <text evidence="4">Belongs to the glycosyltransferase 49 family.</text>
</comment>
<dbReference type="InterPro" id="IPR043189">
    <property type="entry name" value="B4GAT1"/>
</dbReference>
<keyword evidence="7" id="KW-0808">Transferase</keyword>
<reference evidence="22" key="1">
    <citation type="submission" date="2024-04" db="EMBL/GenBank/DDBJ databases">
        <authorList>
            <person name="Shaw F."/>
            <person name="Minotto A."/>
        </authorList>
    </citation>
    <scope>NUCLEOTIDE SEQUENCE [LARGE SCALE GENOMIC DNA]</scope>
</reference>
<evidence type="ECO:0000256" key="14">
    <source>
        <dbReference type="ARBA" id="ARBA00023180"/>
    </source>
</evidence>
<keyword evidence="9" id="KW-0479">Metal-binding</keyword>
<keyword evidence="14" id="KW-0325">Glycoprotein</keyword>
<comment type="catalytic activity">
    <reaction evidence="20">
        <text>3-O-[beta-D-Xyl-(1-&gt;4)-Rib-ol-P-Rib-ol-P-3-beta-D-GalNAc-(1-&gt;3)-beta-D-GlcNAc-(1-&gt;4)-(O-6-P-alpha-D-Man)]-Thr-[protein] + UDP-alpha-D-glucuronate = 3-O-[beta-D-GlcA-(1-&gt;3)-beta-D-Xyl-(1-&gt;4)-Rib-ol-P-Rib-ol-P-3-beta-D-GalNAc-(1-&gt;3)-beta-D-GlcNAc-(1-&gt;4)-(O-6-P-alpha-D-Man)]-Thr-[protein] + UDP + H(+)</text>
        <dbReference type="Rhea" id="RHEA:46860"/>
        <dbReference type="Rhea" id="RHEA-COMP:15023"/>
        <dbReference type="Rhea" id="RHEA-COMP:17482"/>
        <dbReference type="ChEBI" id="CHEBI:15378"/>
        <dbReference type="ChEBI" id="CHEBI:58052"/>
        <dbReference type="ChEBI" id="CHEBI:58223"/>
        <dbReference type="ChEBI" id="CHEBI:142405"/>
        <dbReference type="ChEBI" id="CHEBI:177336"/>
    </reaction>
</comment>
<sequence length="95" mass="11443">MSKNLPWCDERFTAYGANKAACLFEMYLSGVSVFVMSDHFLIHQIHKYEEQARREERKHNRKLYTHFKEEACMRYLHWFHVESMLNASQATNVRV</sequence>
<dbReference type="PANTHER" id="PTHR46420">
    <property type="entry name" value="BETA-1,4-GLUCURONYLTRANSFERASE 1"/>
    <property type="match status" value="1"/>
</dbReference>
<evidence type="ECO:0000256" key="11">
    <source>
        <dbReference type="ARBA" id="ARBA00022989"/>
    </source>
</evidence>
<evidence type="ECO:0000256" key="19">
    <source>
        <dbReference type="ARBA" id="ARBA00033291"/>
    </source>
</evidence>
<evidence type="ECO:0000256" key="18">
    <source>
        <dbReference type="ARBA" id="ARBA00032181"/>
    </source>
</evidence>
<keyword evidence="12" id="KW-0333">Golgi apparatus</keyword>